<reference evidence="1 2" key="1">
    <citation type="journal article" date="2021" name="Hortic Res">
        <title>High-quality reference genome and annotation aids understanding of berry development for evergreen blueberry (Vaccinium darrowii).</title>
        <authorList>
            <person name="Yu J."/>
            <person name="Hulse-Kemp A.M."/>
            <person name="Babiker E."/>
            <person name="Staton M."/>
        </authorList>
    </citation>
    <scope>NUCLEOTIDE SEQUENCE [LARGE SCALE GENOMIC DNA]</scope>
    <source>
        <strain evidence="2">cv. NJ 8807/NJ 8810</strain>
        <tissue evidence="1">Young leaf</tissue>
    </source>
</reference>
<gene>
    <name evidence="1" type="ORF">Vadar_020215</name>
</gene>
<comment type="caution">
    <text evidence="1">The sequence shown here is derived from an EMBL/GenBank/DDBJ whole genome shotgun (WGS) entry which is preliminary data.</text>
</comment>
<dbReference type="EMBL" id="CM037161">
    <property type="protein sequence ID" value="KAH7855009.1"/>
    <property type="molecule type" value="Genomic_DNA"/>
</dbReference>
<protein>
    <submittedName>
        <fullName evidence="1">Uncharacterized protein</fullName>
    </submittedName>
</protein>
<keyword evidence="2" id="KW-1185">Reference proteome</keyword>
<evidence type="ECO:0000313" key="2">
    <source>
        <dbReference type="Proteomes" id="UP000828048"/>
    </source>
</evidence>
<name>A0ACB7YQC3_9ERIC</name>
<dbReference type="Proteomes" id="UP000828048">
    <property type="component" value="Chromosome 11"/>
</dbReference>
<sequence length="143" mass="15869">MCNAKNMTDLTRYYGYKKAFETAFKTLIDLQEFNRTIIMRTISPTHFEPEYWEGRGNCVRRKPFTKQDVNRSTKLQRCSGGVFYAFPSPSLCLLLLRMAAVEEVAVEEAAAMEEYGGGGSGYGVPIGNGGGYGVPIVTVAIEF</sequence>
<organism evidence="1 2">
    <name type="scientific">Vaccinium darrowii</name>
    <dbReference type="NCBI Taxonomy" id="229202"/>
    <lineage>
        <taxon>Eukaryota</taxon>
        <taxon>Viridiplantae</taxon>
        <taxon>Streptophyta</taxon>
        <taxon>Embryophyta</taxon>
        <taxon>Tracheophyta</taxon>
        <taxon>Spermatophyta</taxon>
        <taxon>Magnoliopsida</taxon>
        <taxon>eudicotyledons</taxon>
        <taxon>Gunneridae</taxon>
        <taxon>Pentapetalae</taxon>
        <taxon>asterids</taxon>
        <taxon>Ericales</taxon>
        <taxon>Ericaceae</taxon>
        <taxon>Vaccinioideae</taxon>
        <taxon>Vaccinieae</taxon>
        <taxon>Vaccinium</taxon>
    </lineage>
</organism>
<proteinExistence type="predicted"/>
<accession>A0ACB7YQC3</accession>
<evidence type="ECO:0000313" key="1">
    <source>
        <dbReference type="EMBL" id="KAH7855009.1"/>
    </source>
</evidence>